<feature type="signal peptide" evidence="2">
    <location>
        <begin position="1"/>
        <end position="22"/>
    </location>
</feature>
<keyword evidence="2" id="KW-0732">Signal</keyword>
<evidence type="ECO:0000313" key="3">
    <source>
        <dbReference type="EMBL" id="OXA50727.1"/>
    </source>
</evidence>
<evidence type="ECO:0000313" key="4">
    <source>
        <dbReference type="Proteomes" id="UP000198287"/>
    </source>
</evidence>
<proteinExistence type="predicted"/>
<name>A0A226E174_FOLCA</name>
<feature type="compositionally biased region" description="Basic residues" evidence="1">
    <location>
        <begin position="111"/>
        <end position="139"/>
    </location>
</feature>
<dbReference type="AlphaFoldDB" id="A0A226E174"/>
<gene>
    <name evidence="3" type="ORF">Fcan01_14080</name>
</gene>
<keyword evidence="4" id="KW-1185">Reference proteome</keyword>
<comment type="caution">
    <text evidence="3">The sequence shown here is derived from an EMBL/GenBank/DDBJ whole genome shotgun (WGS) entry which is preliminary data.</text>
</comment>
<accession>A0A226E174</accession>
<feature type="compositionally biased region" description="Basic and acidic residues" evidence="1">
    <location>
        <begin position="100"/>
        <end position="110"/>
    </location>
</feature>
<protein>
    <submittedName>
        <fullName evidence="3">Uncharacterized protein</fullName>
    </submittedName>
</protein>
<organism evidence="3 4">
    <name type="scientific">Folsomia candida</name>
    <name type="common">Springtail</name>
    <dbReference type="NCBI Taxonomy" id="158441"/>
    <lineage>
        <taxon>Eukaryota</taxon>
        <taxon>Metazoa</taxon>
        <taxon>Ecdysozoa</taxon>
        <taxon>Arthropoda</taxon>
        <taxon>Hexapoda</taxon>
        <taxon>Collembola</taxon>
        <taxon>Entomobryomorpha</taxon>
        <taxon>Isotomoidea</taxon>
        <taxon>Isotomidae</taxon>
        <taxon>Proisotominae</taxon>
        <taxon>Folsomia</taxon>
    </lineage>
</organism>
<dbReference type="EMBL" id="LNIX01000008">
    <property type="protein sequence ID" value="OXA50727.1"/>
    <property type="molecule type" value="Genomic_DNA"/>
</dbReference>
<evidence type="ECO:0000256" key="1">
    <source>
        <dbReference type="SAM" id="MobiDB-lite"/>
    </source>
</evidence>
<reference evidence="3 4" key="1">
    <citation type="submission" date="2015-12" db="EMBL/GenBank/DDBJ databases">
        <title>The genome of Folsomia candida.</title>
        <authorList>
            <person name="Faddeeva A."/>
            <person name="Derks M.F."/>
            <person name="Anvar Y."/>
            <person name="Smit S."/>
            <person name="Van Straalen N."/>
            <person name="Roelofs D."/>
        </authorList>
    </citation>
    <scope>NUCLEOTIDE SEQUENCE [LARGE SCALE GENOMIC DNA]</scope>
    <source>
        <strain evidence="3 4">VU population</strain>
        <tissue evidence="3">Whole body</tissue>
    </source>
</reference>
<dbReference type="Proteomes" id="UP000198287">
    <property type="component" value="Unassembled WGS sequence"/>
</dbReference>
<evidence type="ECO:0000256" key="2">
    <source>
        <dbReference type="SAM" id="SignalP"/>
    </source>
</evidence>
<sequence>MTPGSFLGLSLIVGICLAGVVAQQYWVGPPDHDDSAADDLAADYSAEYADYVPYSSYGGGGGGGPVVSGPPASSSEERDSGLVYVPPGAYPIPGPGDYWAEERGRDGWGKDKKKKKKKKSKKKKKCKKKGKKGKKKKGCEKKGGWGPVTVSTSGVQVGWKGWIPPVKGAGWGWFGEKSGHFSFTDKGGWGKRPGPHFPDPGPPTFIKHGPIHHKVIHQQKGWGGWHKK</sequence>
<feature type="region of interest" description="Disordered" evidence="1">
    <location>
        <begin position="65"/>
        <end position="146"/>
    </location>
</feature>
<feature type="chain" id="PRO_5012013893" evidence="2">
    <location>
        <begin position="23"/>
        <end position="228"/>
    </location>
</feature>